<protein>
    <submittedName>
        <fullName evidence="8">PLP-dependent aminotransferase family protein</fullName>
    </submittedName>
</protein>
<dbReference type="Proteomes" id="UP000806542">
    <property type="component" value="Unassembled WGS sequence"/>
</dbReference>
<evidence type="ECO:0000313" key="8">
    <source>
        <dbReference type="EMBL" id="MBE5040275.1"/>
    </source>
</evidence>
<sequence>MQTKFSDKVKHLEASAIREIFKILAKPGIISFAGGAPDPTLFPKKELSEIAADVLLNQGEIALQYGVTEGYAPLRQWVKDRLTRQGILNGQDETIIVSGGQQGIDLASKSLLNPGDGVVCEEPSFIGGLNSFRSNNAEIYGVPVQEDGLDTDKLENLLKEHSNIKVLYTIATFQNPSGITMSLQKRKKLLELAERYDFIIFEDNPYGDLRFAGEDVPTIKSMDHDGRVVYLGSFSKILSPGLRLGFVSCDPALMERMIICKQVQDVHTNVLSQMIAYEFVTRCDIDAHIANLRQVYGKKCRLMMECMDRYFPACVKHTCPQGGLFLFCTMPKQYDSKKVMEKALEKGVAFVPGATTMIDASASYSTFRMNYSTASEEEIKIGIQTLGEVLKEIVGE</sequence>
<dbReference type="EMBL" id="JADCKB010000013">
    <property type="protein sequence ID" value="MBE5040275.1"/>
    <property type="molecule type" value="Genomic_DNA"/>
</dbReference>
<evidence type="ECO:0000313" key="9">
    <source>
        <dbReference type="Proteomes" id="UP000806542"/>
    </source>
</evidence>
<dbReference type="InterPro" id="IPR015422">
    <property type="entry name" value="PyrdxlP-dep_Trfase_small"/>
</dbReference>
<comment type="caution">
    <text evidence="8">The sequence shown here is derived from an EMBL/GenBank/DDBJ whole genome shotgun (WGS) entry which is preliminary data.</text>
</comment>
<dbReference type="CDD" id="cd00609">
    <property type="entry name" value="AAT_like"/>
    <property type="match status" value="1"/>
</dbReference>
<feature type="domain" description="Aminotransferase class I/classII large" evidence="7">
    <location>
        <begin position="53"/>
        <end position="385"/>
    </location>
</feature>
<dbReference type="GO" id="GO:0030170">
    <property type="term" value="F:pyridoxal phosphate binding"/>
    <property type="evidence" value="ECO:0007669"/>
    <property type="project" value="InterPro"/>
</dbReference>
<evidence type="ECO:0000256" key="6">
    <source>
        <dbReference type="ARBA" id="ARBA00022898"/>
    </source>
</evidence>
<dbReference type="InterPro" id="IPR015424">
    <property type="entry name" value="PyrdxlP-dep_Trfase"/>
</dbReference>
<keyword evidence="9" id="KW-1185">Reference proteome</keyword>
<dbReference type="GO" id="GO:1901605">
    <property type="term" value="P:alpha-amino acid metabolic process"/>
    <property type="evidence" value="ECO:0007669"/>
    <property type="project" value="TreeGrafter"/>
</dbReference>
<dbReference type="AlphaFoldDB" id="A0A9D5M0Z1"/>
<evidence type="ECO:0000256" key="5">
    <source>
        <dbReference type="ARBA" id="ARBA00022679"/>
    </source>
</evidence>
<dbReference type="FunFam" id="3.40.640.10:FF:000053">
    <property type="entry name" value="Aminotransferase, class I"/>
    <property type="match status" value="1"/>
</dbReference>
<comment type="similarity">
    <text evidence="2">Belongs to the class-I pyridoxal-phosphate-dependent aminotransferase family.</text>
</comment>
<evidence type="ECO:0000259" key="7">
    <source>
        <dbReference type="Pfam" id="PF00155"/>
    </source>
</evidence>
<keyword evidence="5" id="KW-0808">Transferase</keyword>
<evidence type="ECO:0000256" key="4">
    <source>
        <dbReference type="ARBA" id="ARBA00022576"/>
    </source>
</evidence>
<evidence type="ECO:0000256" key="1">
    <source>
        <dbReference type="ARBA" id="ARBA00001933"/>
    </source>
</evidence>
<dbReference type="InterPro" id="IPR015421">
    <property type="entry name" value="PyrdxlP-dep_Trfase_major"/>
</dbReference>
<organism evidence="8 9">
    <name type="scientific">Ructibacterium gallinarum</name>
    <dbReference type="NCBI Taxonomy" id="2779355"/>
    <lineage>
        <taxon>Bacteria</taxon>
        <taxon>Bacillati</taxon>
        <taxon>Bacillota</taxon>
        <taxon>Clostridia</taxon>
        <taxon>Eubacteriales</taxon>
        <taxon>Oscillospiraceae</taxon>
        <taxon>Ructibacterium</taxon>
    </lineage>
</organism>
<comment type="cofactor">
    <cofactor evidence="1">
        <name>pyridoxal 5'-phosphate</name>
        <dbReference type="ChEBI" id="CHEBI:597326"/>
    </cofactor>
</comment>
<dbReference type="PANTHER" id="PTHR42790">
    <property type="entry name" value="AMINOTRANSFERASE"/>
    <property type="match status" value="1"/>
</dbReference>
<name>A0A9D5M0Z1_9FIRM</name>
<accession>A0A9D5M0Z1</accession>
<dbReference type="SUPFAM" id="SSF53383">
    <property type="entry name" value="PLP-dependent transferases"/>
    <property type="match status" value="1"/>
</dbReference>
<dbReference type="Gene3D" id="3.90.1150.10">
    <property type="entry name" value="Aspartate Aminotransferase, domain 1"/>
    <property type="match status" value="1"/>
</dbReference>
<gene>
    <name evidence="8" type="ORF">INF28_07345</name>
</gene>
<keyword evidence="6" id="KW-0663">Pyridoxal phosphate</keyword>
<dbReference type="Pfam" id="PF00155">
    <property type="entry name" value="Aminotran_1_2"/>
    <property type="match status" value="1"/>
</dbReference>
<dbReference type="InterPro" id="IPR004839">
    <property type="entry name" value="Aminotransferase_I/II_large"/>
</dbReference>
<proteinExistence type="inferred from homology"/>
<dbReference type="Gene3D" id="3.40.640.10">
    <property type="entry name" value="Type I PLP-dependent aspartate aminotransferase-like (Major domain)"/>
    <property type="match status" value="1"/>
</dbReference>
<reference evidence="8" key="1">
    <citation type="submission" date="2020-10" db="EMBL/GenBank/DDBJ databases">
        <title>ChiBAC.</title>
        <authorList>
            <person name="Zenner C."/>
            <person name="Hitch T.C.A."/>
            <person name="Clavel T."/>
        </authorList>
    </citation>
    <scope>NUCLEOTIDE SEQUENCE</scope>
    <source>
        <strain evidence="8">DSM 107454</strain>
    </source>
</reference>
<comment type="subunit">
    <text evidence="3">Homodimer.</text>
</comment>
<evidence type="ECO:0000256" key="3">
    <source>
        <dbReference type="ARBA" id="ARBA00011738"/>
    </source>
</evidence>
<dbReference type="PANTHER" id="PTHR42790:SF19">
    <property type="entry name" value="KYNURENINE_ALPHA-AMINOADIPATE AMINOTRANSFERASE, MITOCHONDRIAL"/>
    <property type="match status" value="1"/>
</dbReference>
<dbReference type="GO" id="GO:0008483">
    <property type="term" value="F:transaminase activity"/>
    <property type="evidence" value="ECO:0007669"/>
    <property type="project" value="UniProtKB-KW"/>
</dbReference>
<keyword evidence="4 8" id="KW-0032">Aminotransferase</keyword>
<evidence type="ECO:0000256" key="2">
    <source>
        <dbReference type="ARBA" id="ARBA00007441"/>
    </source>
</evidence>
<dbReference type="InterPro" id="IPR050859">
    <property type="entry name" value="Class-I_PLP-dep_aminotransf"/>
</dbReference>